<proteinExistence type="predicted"/>
<sequence>MLQIEKDPTFYRVREKVIIHIPGSSRYGGGGANNEDEKQVIVLSMPGESYGHYYDLKTLEKIAEFIKEMDQKTFGRDDLFVVHDDTGLKPRYLGNYNFINAKLIKVPVGQTLDLWMRDFPPAMPKQQIKFKYDPDYLKETDKAKTDTVTFKRFAEMIGIPPMHLSDIVIEGGNIVENGKDIAITTARIYNDNPSIEQAQLVRKLENEINRTVVVLDDPKDTTGHSDGLVSFVDENTLLISMFDDADAPRYYSSMEKAVTSKFPNVTVVPLPCYTKKDTEHGFKTAEGSYANSLVTNNAVYVAMYANQAANAVAERVFRDNTPITKEVIPVYKAGEVPILGGSVRCMSWQIDRNHPVAQALISYVEKL</sequence>
<protein>
    <recommendedName>
        <fullName evidence="4">Agmatine deiminase</fullName>
    </recommendedName>
</protein>
<gene>
    <name evidence="2" type="ORF">NEMVEDRAFT_v1g242161</name>
</gene>
<dbReference type="HOGENOM" id="CLU_051978_0_0_1"/>
<organism evidence="2 3">
    <name type="scientific">Nematostella vectensis</name>
    <name type="common">Starlet sea anemone</name>
    <dbReference type="NCBI Taxonomy" id="45351"/>
    <lineage>
        <taxon>Eukaryota</taxon>
        <taxon>Metazoa</taxon>
        <taxon>Cnidaria</taxon>
        <taxon>Anthozoa</taxon>
        <taxon>Hexacorallia</taxon>
        <taxon>Actiniaria</taxon>
        <taxon>Edwardsiidae</taxon>
        <taxon>Nematostella</taxon>
    </lineage>
</organism>
<evidence type="ECO:0000256" key="1">
    <source>
        <dbReference type="ARBA" id="ARBA00022801"/>
    </source>
</evidence>
<dbReference type="InParanoid" id="A7S1C5"/>
<dbReference type="Proteomes" id="UP000001593">
    <property type="component" value="Unassembled WGS sequence"/>
</dbReference>
<keyword evidence="3" id="KW-1185">Reference proteome</keyword>
<keyword evidence="1" id="KW-0378">Hydrolase</keyword>
<reference evidence="2 3" key="1">
    <citation type="journal article" date="2007" name="Science">
        <title>Sea anemone genome reveals ancestral eumetazoan gene repertoire and genomic organization.</title>
        <authorList>
            <person name="Putnam N.H."/>
            <person name="Srivastava M."/>
            <person name="Hellsten U."/>
            <person name="Dirks B."/>
            <person name="Chapman J."/>
            <person name="Salamov A."/>
            <person name="Terry A."/>
            <person name="Shapiro H."/>
            <person name="Lindquist E."/>
            <person name="Kapitonov V.V."/>
            <person name="Jurka J."/>
            <person name="Genikhovich G."/>
            <person name="Grigoriev I.V."/>
            <person name="Lucas S.M."/>
            <person name="Steele R.E."/>
            <person name="Finnerty J.R."/>
            <person name="Technau U."/>
            <person name="Martindale M.Q."/>
            <person name="Rokhsar D.S."/>
        </authorList>
    </citation>
    <scope>NUCLEOTIDE SEQUENCE [LARGE SCALE GENOMIC DNA]</scope>
    <source>
        <strain evidence="3">CH2 X CH6</strain>
    </source>
</reference>
<dbReference type="SUPFAM" id="SSF55909">
    <property type="entry name" value="Pentein"/>
    <property type="match status" value="1"/>
</dbReference>
<dbReference type="GO" id="GO:0009446">
    <property type="term" value="P:putrescine biosynthetic process"/>
    <property type="evidence" value="ECO:0007669"/>
    <property type="project" value="InterPro"/>
</dbReference>
<dbReference type="InterPro" id="IPR007466">
    <property type="entry name" value="Peptidyl-Arg-deiminase_porph"/>
</dbReference>
<evidence type="ECO:0000313" key="3">
    <source>
        <dbReference type="Proteomes" id="UP000001593"/>
    </source>
</evidence>
<name>A7S1C5_NEMVE</name>
<evidence type="ECO:0008006" key="4">
    <source>
        <dbReference type="Google" id="ProtNLM"/>
    </source>
</evidence>
<dbReference type="PANTHER" id="PTHR31377:SF0">
    <property type="entry name" value="AGMATINE DEIMINASE-RELATED"/>
    <property type="match status" value="1"/>
</dbReference>
<dbReference type="PANTHER" id="PTHR31377">
    <property type="entry name" value="AGMATINE DEIMINASE-RELATED"/>
    <property type="match status" value="1"/>
</dbReference>
<dbReference type="AlphaFoldDB" id="A7S1C5"/>
<accession>A7S1C5</accession>
<dbReference type="Pfam" id="PF04371">
    <property type="entry name" value="PAD_porph"/>
    <property type="match status" value="1"/>
</dbReference>
<dbReference type="EMBL" id="DS469564">
    <property type="protein sequence ID" value="EDO42484.1"/>
    <property type="molecule type" value="Genomic_DNA"/>
</dbReference>
<evidence type="ECO:0000313" key="2">
    <source>
        <dbReference type="EMBL" id="EDO42484.1"/>
    </source>
</evidence>
<dbReference type="GO" id="GO:0004668">
    <property type="term" value="F:protein-arginine deiminase activity"/>
    <property type="evidence" value="ECO:0007669"/>
    <property type="project" value="InterPro"/>
</dbReference>
<dbReference type="eggNOG" id="ENOG502SEJA">
    <property type="taxonomic scope" value="Eukaryota"/>
</dbReference>
<dbReference type="PhylomeDB" id="A7S1C5"/>
<dbReference type="Gene3D" id="3.75.10.10">
    <property type="entry name" value="L-arginine/glycine Amidinotransferase, Chain A"/>
    <property type="match status" value="1"/>
</dbReference>